<sequence length="80" mass="9442">MQTINTVSERLKIQDCKLRVDLTTCKQMEGSEYHEKKCLSRDCDDCGVDGLDMFYRALIAATEQEEEEVSWKHWLNMQYC</sequence>
<gene>
    <name evidence="1" type="ORF">DPMN_025971</name>
</gene>
<reference evidence="1" key="1">
    <citation type="journal article" date="2019" name="bioRxiv">
        <title>The Genome of the Zebra Mussel, Dreissena polymorpha: A Resource for Invasive Species Research.</title>
        <authorList>
            <person name="McCartney M.A."/>
            <person name="Auch B."/>
            <person name="Kono T."/>
            <person name="Mallez S."/>
            <person name="Zhang Y."/>
            <person name="Obille A."/>
            <person name="Becker A."/>
            <person name="Abrahante J.E."/>
            <person name="Garbe J."/>
            <person name="Badalamenti J.P."/>
            <person name="Herman A."/>
            <person name="Mangelson H."/>
            <person name="Liachko I."/>
            <person name="Sullivan S."/>
            <person name="Sone E.D."/>
            <person name="Koren S."/>
            <person name="Silverstein K.A.T."/>
            <person name="Beckman K.B."/>
            <person name="Gohl D.M."/>
        </authorList>
    </citation>
    <scope>NUCLEOTIDE SEQUENCE</scope>
    <source>
        <strain evidence="1">Duluth1</strain>
        <tissue evidence="1">Whole animal</tissue>
    </source>
</reference>
<evidence type="ECO:0000313" key="2">
    <source>
        <dbReference type="Proteomes" id="UP000828390"/>
    </source>
</evidence>
<accession>A0A9D4RE47</accession>
<reference evidence="1" key="2">
    <citation type="submission" date="2020-11" db="EMBL/GenBank/DDBJ databases">
        <authorList>
            <person name="McCartney M.A."/>
            <person name="Auch B."/>
            <person name="Kono T."/>
            <person name="Mallez S."/>
            <person name="Becker A."/>
            <person name="Gohl D.M."/>
            <person name="Silverstein K.A.T."/>
            <person name="Koren S."/>
            <person name="Bechman K.B."/>
            <person name="Herman A."/>
            <person name="Abrahante J.E."/>
            <person name="Garbe J."/>
        </authorList>
    </citation>
    <scope>NUCLEOTIDE SEQUENCE</scope>
    <source>
        <strain evidence="1">Duluth1</strain>
        <tissue evidence="1">Whole animal</tissue>
    </source>
</reference>
<dbReference type="EMBL" id="JAIWYP010000002">
    <property type="protein sequence ID" value="KAH3862995.1"/>
    <property type="molecule type" value="Genomic_DNA"/>
</dbReference>
<protein>
    <submittedName>
        <fullName evidence="1">Uncharacterized protein</fullName>
    </submittedName>
</protein>
<name>A0A9D4RE47_DREPO</name>
<keyword evidence="2" id="KW-1185">Reference proteome</keyword>
<comment type="caution">
    <text evidence="1">The sequence shown here is derived from an EMBL/GenBank/DDBJ whole genome shotgun (WGS) entry which is preliminary data.</text>
</comment>
<dbReference type="AlphaFoldDB" id="A0A9D4RE47"/>
<dbReference type="Proteomes" id="UP000828390">
    <property type="component" value="Unassembled WGS sequence"/>
</dbReference>
<evidence type="ECO:0000313" key="1">
    <source>
        <dbReference type="EMBL" id="KAH3862995.1"/>
    </source>
</evidence>
<organism evidence="1 2">
    <name type="scientific">Dreissena polymorpha</name>
    <name type="common">Zebra mussel</name>
    <name type="synonym">Mytilus polymorpha</name>
    <dbReference type="NCBI Taxonomy" id="45954"/>
    <lineage>
        <taxon>Eukaryota</taxon>
        <taxon>Metazoa</taxon>
        <taxon>Spiralia</taxon>
        <taxon>Lophotrochozoa</taxon>
        <taxon>Mollusca</taxon>
        <taxon>Bivalvia</taxon>
        <taxon>Autobranchia</taxon>
        <taxon>Heteroconchia</taxon>
        <taxon>Euheterodonta</taxon>
        <taxon>Imparidentia</taxon>
        <taxon>Neoheterodontei</taxon>
        <taxon>Myida</taxon>
        <taxon>Dreissenoidea</taxon>
        <taxon>Dreissenidae</taxon>
        <taxon>Dreissena</taxon>
    </lineage>
</organism>
<proteinExistence type="predicted"/>